<sequence>MAVQQTYIIKVWNGADTYFEAGRKRSNGDRTCDADFHRVGCKRVETCKKYIKNWRKQVIEKGWQSLFSSLAAEDGRYEIIATPDGYHEEGVVASGLIIDL</sequence>
<evidence type="ECO:0000313" key="2">
    <source>
        <dbReference type="Proteomes" id="UP000483362"/>
    </source>
</evidence>
<proteinExistence type="predicted"/>
<dbReference type="EMBL" id="VULT01000004">
    <property type="protein sequence ID" value="MSS16821.1"/>
    <property type="molecule type" value="Genomic_DNA"/>
</dbReference>
<protein>
    <submittedName>
        <fullName evidence="1">Uncharacterized protein</fullName>
    </submittedName>
</protein>
<keyword evidence="2" id="KW-1185">Reference proteome</keyword>
<dbReference type="AlphaFoldDB" id="A0A6L5X9A4"/>
<gene>
    <name evidence="1" type="ORF">FYJ29_03440</name>
</gene>
<reference evidence="1 2" key="1">
    <citation type="submission" date="2019-08" db="EMBL/GenBank/DDBJ databases">
        <title>In-depth cultivation of the pig gut microbiome towards novel bacterial diversity and tailored functional studies.</title>
        <authorList>
            <person name="Wylensek D."/>
            <person name="Hitch T.C.A."/>
            <person name="Clavel T."/>
        </authorList>
    </citation>
    <scope>NUCLEOTIDE SEQUENCE [LARGE SCALE GENOMIC DNA]</scope>
    <source>
        <strain evidence="1 2">Oil-RF-744-WCA-WT-10</strain>
    </source>
</reference>
<organism evidence="1 2">
    <name type="scientific">Sodaliphilus pleomorphus</name>
    <dbReference type="NCBI Taxonomy" id="2606626"/>
    <lineage>
        <taxon>Bacteria</taxon>
        <taxon>Pseudomonadati</taxon>
        <taxon>Bacteroidota</taxon>
        <taxon>Bacteroidia</taxon>
        <taxon>Bacteroidales</taxon>
        <taxon>Muribaculaceae</taxon>
        <taxon>Sodaliphilus</taxon>
    </lineage>
</organism>
<dbReference type="Proteomes" id="UP000483362">
    <property type="component" value="Unassembled WGS sequence"/>
</dbReference>
<dbReference type="RefSeq" id="WP_154328285.1">
    <property type="nucleotide sequence ID" value="NZ_CP045696.1"/>
</dbReference>
<name>A0A6L5X9A4_9BACT</name>
<comment type="caution">
    <text evidence="1">The sequence shown here is derived from an EMBL/GenBank/DDBJ whole genome shotgun (WGS) entry which is preliminary data.</text>
</comment>
<evidence type="ECO:0000313" key="1">
    <source>
        <dbReference type="EMBL" id="MSS16821.1"/>
    </source>
</evidence>
<accession>A0A6L5X9A4</accession>